<reference evidence="6" key="1">
    <citation type="journal article" date="2019" name="Int. J. Syst. Evol. Microbiol.">
        <title>The Global Catalogue of Microorganisms (GCM) 10K type strain sequencing project: providing services to taxonomists for standard genome sequencing and annotation.</title>
        <authorList>
            <consortium name="The Broad Institute Genomics Platform"/>
            <consortium name="The Broad Institute Genome Sequencing Center for Infectious Disease"/>
            <person name="Wu L."/>
            <person name="Ma J."/>
        </authorList>
    </citation>
    <scope>NUCLEOTIDE SEQUENCE [LARGE SCALE GENOMIC DNA]</scope>
    <source>
        <strain evidence="6">JCM 17979</strain>
    </source>
</reference>
<accession>A0ABP9ALN9</accession>
<dbReference type="EMBL" id="BAABHO010000009">
    <property type="protein sequence ID" value="GAA4782943.1"/>
    <property type="molecule type" value="Genomic_DNA"/>
</dbReference>
<dbReference type="PANTHER" id="PTHR42796:SF4">
    <property type="entry name" value="FUMARYLACETOACETATE HYDROLASE DOMAIN-CONTAINING PROTEIN 2A"/>
    <property type="match status" value="1"/>
</dbReference>
<proteinExistence type="inferred from homology"/>
<dbReference type="Pfam" id="PF10370">
    <property type="entry name" value="Rv2993c-like_N"/>
    <property type="match status" value="1"/>
</dbReference>
<sequence>MRYVTFEHAGRRRIGRVEGDHVVPLAGPDEIGRDTPADVLARAAADGPPVPRDEVHLLPVVPHPDKIVCVGLNYHAHVGETGRDLPTSPVLFTKFAGSLVGATDDIVLPPESTQVDYEAELAVVIGRAGRRIPRAAALDHVLGWTVANDVTMRDFQYRTHQWLPGKAWDRSTPLGPELVTPEEADVSAASVRTVRTVLNGETVQSSDTAHLIFDVPTLIATISEFAELLPGDVVLTGTPGGVGYRRDPQLFLHDGDEVVVEVEGVGRLCNRVRDEVPALVRH</sequence>
<keyword evidence="6" id="KW-1185">Reference proteome</keyword>
<dbReference type="Proteomes" id="UP001500928">
    <property type="component" value="Unassembled WGS sequence"/>
</dbReference>
<evidence type="ECO:0000259" key="3">
    <source>
        <dbReference type="Pfam" id="PF01557"/>
    </source>
</evidence>
<dbReference type="Gene3D" id="3.90.850.10">
    <property type="entry name" value="Fumarylacetoacetase-like, C-terminal domain"/>
    <property type="match status" value="1"/>
</dbReference>
<feature type="domain" description="Fumarylacetoacetase-like C-terminal" evidence="3">
    <location>
        <begin position="66"/>
        <end position="273"/>
    </location>
</feature>
<evidence type="ECO:0000259" key="4">
    <source>
        <dbReference type="Pfam" id="PF10370"/>
    </source>
</evidence>
<dbReference type="InterPro" id="IPR036663">
    <property type="entry name" value="Fumarylacetoacetase_C_sf"/>
</dbReference>
<evidence type="ECO:0000256" key="1">
    <source>
        <dbReference type="ARBA" id="ARBA00010211"/>
    </source>
</evidence>
<dbReference type="InterPro" id="IPR018833">
    <property type="entry name" value="Rv2993c-like_N"/>
</dbReference>
<comment type="caution">
    <text evidence="5">The sequence shown here is derived from an EMBL/GenBank/DDBJ whole genome shotgun (WGS) entry which is preliminary data.</text>
</comment>
<dbReference type="GO" id="GO:0016787">
    <property type="term" value="F:hydrolase activity"/>
    <property type="evidence" value="ECO:0007669"/>
    <property type="project" value="UniProtKB-KW"/>
</dbReference>
<dbReference type="SUPFAM" id="SSF56529">
    <property type="entry name" value="FAH"/>
    <property type="match status" value="1"/>
</dbReference>
<protein>
    <submittedName>
        <fullName evidence="5">Fumarylacetoacetate hydrolase family protein</fullName>
    </submittedName>
</protein>
<dbReference type="Pfam" id="PF01557">
    <property type="entry name" value="FAA_hydrolase"/>
    <property type="match status" value="1"/>
</dbReference>
<evidence type="ECO:0000256" key="2">
    <source>
        <dbReference type="ARBA" id="ARBA00022723"/>
    </source>
</evidence>
<dbReference type="PANTHER" id="PTHR42796">
    <property type="entry name" value="FUMARYLACETOACETATE HYDROLASE DOMAIN-CONTAINING PROTEIN 2A-RELATED"/>
    <property type="match status" value="1"/>
</dbReference>
<feature type="domain" description="Rv2993c-like N-terminal" evidence="4">
    <location>
        <begin position="1"/>
        <end position="59"/>
    </location>
</feature>
<evidence type="ECO:0000313" key="5">
    <source>
        <dbReference type="EMBL" id="GAA4782943.1"/>
    </source>
</evidence>
<keyword evidence="2" id="KW-0479">Metal-binding</keyword>
<evidence type="ECO:0000313" key="6">
    <source>
        <dbReference type="Proteomes" id="UP001500928"/>
    </source>
</evidence>
<gene>
    <name evidence="5" type="ORF">GCM10023200_15470</name>
</gene>
<name>A0ABP9ALN9_9PSEU</name>
<comment type="similarity">
    <text evidence="1">Belongs to the FAH family.</text>
</comment>
<dbReference type="RefSeq" id="WP_345412632.1">
    <property type="nucleotide sequence ID" value="NZ_BAABHO010000009.1"/>
</dbReference>
<dbReference type="InterPro" id="IPR011234">
    <property type="entry name" value="Fumarylacetoacetase-like_C"/>
</dbReference>
<organism evidence="5 6">
    <name type="scientific">Actinomycetospora chlora</name>
    <dbReference type="NCBI Taxonomy" id="663608"/>
    <lineage>
        <taxon>Bacteria</taxon>
        <taxon>Bacillati</taxon>
        <taxon>Actinomycetota</taxon>
        <taxon>Actinomycetes</taxon>
        <taxon>Pseudonocardiales</taxon>
        <taxon>Pseudonocardiaceae</taxon>
        <taxon>Actinomycetospora</taxon>
    </lineage>
</organism>
<keyword evidence="5" id="KW-0378">Hydrolase</keyword>
<dbReference type="InterPro" id="IPR051121">
    <property type="entry name" value="FAH"/>
</dbReference>